<feature type="transmembrane region" description="Helical" evidence="2">
    <location>
        <begin position="42"/>
        <end position="67"/>
    </location>
</feature>
<dbReference type="KEGG" id="pami:JCM7686_0651"/>
<dbReference type="Proteomes" id="UP000015480">
    <property type="component" value="Chromosome"/>
</dbReference>
<keyword evidence="2" id="KW-1133">Transmembrane helix</keyword>
<gene>
    <name evidence="3" type="ORF">JCM7686_0651</name>
</gene>
<dbReference type="EMBL" id="CP006650">
    <property type="protein sequence ID" value="AGT07760.1"/>
    <property type="molecule type" value="Genomic_DNA"/>
</dbReference>
<keyword evidence="2" id="KW-0472">Membrane</keyword>
<feature type="compositionally biased region" description="Basic and acidic residues" evidence="1">
    <location>
        <begin position="95"/>
        <end position="106"/>
    </location>
</feature>
<dbReference type="STRING" id="1367847.JCM7686_0651"/>
<feature type="compositionally biased region" description="Acidic residues" evidence="1">
    <location>
        <begin position="259"/>
        <end position="268"/>
    </location>
</feature>
<accession>S5XWH2</accession>
<evidence type="ECO:0000313" key="3">
    <source>
        <dbReference type="EMBL" id="AGT07760.1"/>
    </source>
</evidence>
<evidence type="ECO:0000256" key="1">
    <source>
        <dbReference type="SAM" id="MobiDB-lite"/>
    </source>
</evidence>
<dbReference type="HOGENOM" id="CLU_955960_0_0_5"/>
<evidence type="ECO:0000313" key="4">
    <source>
        <dbReference type="Proteomes" id="UP000015480"/>
    </source>
</evidence>
<evidence type="ECO:0000256" key="2">
    <source>
        <dbReference type="SAM" id="Phobius"/>
    </source>
</evidence>
<sequence length="291" mass="31976">MRQFFITSLERAMNVLVVLTGLAILALSGRMALEAQGNPEVLLRALLLLLGGFVLLFAVAGIAYLAIDIRLNSRRMVRLLESGGRAAKPLVATRSAEDLPRARPSEVEEAPLDEESQPRRISRFAASVRAQTQPAAQPAAQSGLRRAEQRLSELRVAEPRVAEPRVTEPRVAEPRMAEPRVSEPRVAEPRYAQPRQMVEPLADDRYEDELYAEDRNPSRAAYDDLAPEQDAAAQARSGVFSGRGMPKLRAAQGASTDFAETDLLEDGYGEPAPRLNGNKPGRLVADPRPRR</sequence>
<keyword evidence="2" id="KW-0812">Transmembrane</keyword>
<feature type="compositionally biased region" description="Low complexity" evidence="1">
    <location>
        <begin position="130"/>
        <end position="141"/>
    </location>
</feature>
<organism evidence="3 4">
    <name type="scientific">Paracoccus aminophilus JCM 7686</name>
    <dbReference type="NCBI Taxonomy" id="1367847"/>
    <lineage>
        <taxon>Bacteria</taxon>
        <taxon>Pseudomonadati</taxon>
        <taxon>Pseudomonadota</taxon>
        <taxon>Alphaproteobacteria</taxon>
        <taxon>Rhodobacterales</taxon>
        <taxon>Paracoccaceae</taxon>
        <taxon>Paracoccus</taxon>
    </lineage>
</organism>
<protein>
    <submittedName>
        <fullName evidence="3">Uncharacterized protein</fullName>
    </submittedName>
</protein>
<dbReference type="PATRIC" id="fig|1367847.3.peg.602"/>
<reference evidence="3 4" key="1">
    <citation type="journal article" date="2014" name="BMC Genomics">
        <title>Architecture and functions of a multipartite genome of the methylotrophic bacterium Paracoccus aminophilus JCM 7686, containing primary and secondary chromids.</title>
        <authorList>
            <person name="Dziewit L."/>
            <person name="Czarnecki J."/>
            <person name="Wibberg D."/>
            <person name="Radlinska M."/>
            <person name="Mrozek P."/>
            <person name="Szymczak M."/>
            <person name="Schluter A."/>
            <person name="Puhler A."/>
            <person name="Bartosik D."/>
        </authorList>
    </citation>
    <scope>NUCLEOTIDE SEQUENCE [LARGE SCALE GENOMIC DNA]</scope>
    <source>
        <strain evidence="3">JCM 7686</strain>
    </source>
</reference>
<feature type="region of interest" description="Disordered" evidence="1">
    <location>
        <begin position="91"/>
        <end position="291"/>
    </location>
</feature>
<keyword evidence="4" id="KW-1185">Reference proteome</keyword>
<feature type="compositionally biased region" description="Basic and acidic residues" evidence="1">
    <location>
        <begin position="145"/>
        <end position="188"/>
    </location>
</feature>
<dbReference type="RefSeq" id="WP_020949399.1">
    <property type="nucleotide sequence ID" value="NC_022041.1"/>
</dbReference>
<dbReference type="AlphaFoldDB" id="S5XWH2"/>
<name>S5XWH2_PARAH</name>
<proteinExistence type="predicted"/>